<evidence type="ECO:0000256" key="4">
    <source>
        <dbReference type="ARBA" id="ARBA00023242"/>
    </source>
</evidence>
<reference evidence="6" key="1">
    <citation type="submission" date="2013-10" db="EMBL/GenBank/DDBJ databases">
        <title>Genomic analysis of the causative agents of coccidiosis in chickens.</title>
        <authorList>
            <person name="Reid A.J."/>
            <person name="Blake D."/>
            <person name="Billington K."/>
            <person name="Browne H."/>
            <person name="Dunn M."/>
            <person name="Hung S."/>
            <person name="Kawahara F."/>
            <person name="Miranda-Saavedra D."/>
            <person name="Mourier T."/>
            <person name="Nagra H."/>
            <person name="Otto T.D."/>
            <person name="Rawlings N."/>
            <person name="Sanchez A."/>
            <person name="Sanders M."/>
            <person name="Subramaniam C."/>
            <person name="Tay Y."/>
            <person name="Dear P."/>
            <person name="Doerig C."/>
            <person name="Gruber A."/>
            <person name="Parkinson J."/>
            <person name="Shirley M."/>
            <person name="Wan K.L."/>
            <person name="Berriman M."/>
            <person name="Tomley F."/>
            <person name="Pain A."/>
        </authorList>
    </citation>
    <scope>NUCLEOTIDE SEQUENCE [LARGE SCALE GENOMIC DNA]</scope>
    <source>
        <strain evidence="6">Houghton</strain>
    </source>
</reference>
<dbReference type="Pfam" id="PF03153">
    <property type="entry name" value="TFIIA"/>
    <property type="match status" value="1"/>
</dbReference>
<sequence length="77" mass="8543">EEDEEEGANMSVNDVSDLDDAEPSTTDGIFAFFEKVERASAGSSRRCSKWKVSLRHGILRVGGREIPFDRATGEFSF</sequence>
<name>U6GNW9_EIMAC</name>
<feature type="region of interest" description="Disordered" evidence="5">
    <location>
        <begin position="1"/>
        <end position="23"/>
    </location>
</feature>
<comment type="similarity">
    <text evidence="2">Belongs to the TFIIA subunit 1 family.</text>
</comment>
<reference evidence="6" key="2">
    <citation type="submission" date="2013-10" db="EMBL/GenBank/DDBJ databases">
        <authorList>
            <person name="Aslett M."/>
        </authorList>
    </citation>
    <scope>NUCLEOTIDE SEQUENCE [LARGE SCALE GENOMIC DNA]</scope>
    <source>
        <strain evidence="6">Houghton</strain>
    </source>
</reference>
<dbReference type="RefSeq" id="XP_013248962.1">
    <property type="nucleotide sequence ID" value="XM_013393508.1"/>
</dbReference>
<accession>U6GNW9</accession>
<dbReference type="InterPro" id="IPR009088">
    <property type="entry name" value="TFIIA_b-brl"/>
</dbReference>
<evidence type="ECO:0000256" key="2">
    <source>
        <dbReference type="ARBA" id="ARBA00010059"/>
    </source>
</evidence>
<dbReference type="AlphaFoldDB" id="U6GNW9"/>
<evidence type="ECO:0000256" key="5">
    <source>
        <dbReference type="SAM" id="MobiDB-lite"/>
    </source>
</evidence>
<dbReference type="Proteomes" id="UP000018050">
    <property type="component" value="Unassembled WGS sequence"/>
</dbReference>
<feature type="non-terminal residue" evidence="6">
    <location>
        <position position="1"/>
    </location>
</feature>
<dbReference type="EMBL" id="HG671574">
    <property type="protein sequence ID" value="CDI81267.1"/>
    <property type="molecule type" value="Genomic_DNA"/>
</dbReference>
<evidence type="ECO:0000256" key="1">
    <source>
        <dbReference type="ARBA" id="ARBA00004123"/>
    </source>
</evidence>
<dbReference type="InterPro" id="IPR004855">
    <property type="entry name" value="TFIIA_asu/bsu"/>
</dbReference>
<evidence type="ECO:0000256" key="3">
    <source>
        <dbReference type="ARBA" id="ARBA00023163"/>
    </source>
</evidence>
<dbReference type="GO" id="GO:0006367">
    <property type="term" value="P:transcription initiation at RNA polymerase II promoter"/>
    <property type="evidence" value="ECO:0007669"/>
    <property type="project" value="InterPro"/>
</dbReference>
<dbReference type="OrthoDB" id="348143at2759"/>
<evidence type="ECO:0000313" key="7">
    <source>
        <dbReference type="Proteomes" id="UP000018050"/>
    </source>
</evidence>
<organism evidence="6 7">
    <name type="scientific">Eimeria acervulina</name>
    <name type="common">Coccidian parasite</name>
    <dbReference type="NCBI Taxonomy" id="5801"/>
    <lineage>
        <taxon>Eukaryota</taxon>
        <taxon>Sar</taxon>
        <taxon>Alveolata</taxon>
        <taxon>Apicomplexa</taxon>
        <taxon>Conoidasida</taxon>
        <taxon>Coccidia</taxon>
        <taxon>Eucoccidiorida</taxon>
        <taxon>Eimeriorina</taxon>
        <taxon>Eimeriidae</taxon>
        <taxon>Eimeria</taxon>
    </lineage>
</organism>
<dbReference type="VEuPathDB" id="ToxoDB:EAH_00060170"/>
<dbReference type="GeneID" id="25274087"/>
<keyword evidence="3" id="KW-0804">Transcription</keyword>
<comment type="subcellular location">
    <subcellularLocation>
        <location evidence="1">Nucleus</location>
    </subcellularLocation>
</comment>
<protein>
    <submittedName>
        <fullName evidence="6">Uncharacterized protein</fullName>
    </submittedName>
</protein>
<dbReference type="Gene3D" id="2.30.18.10">
    <property type="entry name" value="Transcription factor IIA (TFIIA), beta-barrel domain"/>
    <property type="match status" value="1"/>
</dbReference>
<gene>
    <name evidence="6" type="ORF">EAH_00060170</name>
</gene>
<keyword evidence="7" id="KW-1185">Reference proteome</keyword>
<dbReference type="SUPFAM" id="SSF50784">
    <property type="entry name" value="Transcription factor IIA (TFIIA), beta-barrel domain"/>
    <property type="match status" value="1"/>
</dbReference>
<keyword evidence="4" id="KW-0539">Nucleus</keyword>
<evidence type="ECO:0000313" key="6">
    <source>
        <dbReference type="EMBL" id="CDI81267.1"/>
    </source>
</evidence>
<dbReference type="GO" id="GO:0005672">
    <property type="term" value="C:transcription factor TFIIA complex"/>
    <property type="evidence" value="ECO:0007669"/>
    <property type="project" value="InterPro"/>
</dbReference>
<proteinExistence type="inferred from homology"/>